<organism evidence="2 3">
    <name type="scientific">Colocasia esculenta</name>
    <name type="common">Wild taro</name>
    <name type="synonym">Arum esculentum</name>
    <dbReference type="NCBI Taxonomy" id="4460"/>
    <lineage>
        <taxon>Eukaryota</taxon>
        <taxon>Viridiplantae</taxon>
        <taxon>Streptophyta</taxon>
        <taxon>Embryophyta</taxon>
        <taxon>Tracheophyta</taxon>
        <taxon>Spermatophyta</taxon>
        <taxon>Magnoliopsida</taxon>
        <taxon>Liliopsida</taxon>
        <taxon>Araceae</taxon>
        <taxon>Aroideae</taxon>
        <taxon>Colocasieae</taxon>
        <taxon>Colocasia</taxon>
    </lineage>
</organism>
<sequence length="289" mass="31644">MTPAKTNGVGHKAEAVLSTPAETMEQPSENDVSPQARPPQTSTRSRAHKKNHLGPWTRHQVGEPHTPVPSQAGTQEWDHGTERTPKREPPEARGNGNHPRQHRHCRAPTGRRDAIATGKGAATIAMTRRGGASRQPPCRDGKPGHDSSLYRDRQVRRHKVAPDQGDASTDVATQAGRGMLHPGPPTNHTNTHTRGGEHGESCKTIYKTPRAPDPPRWERAQEIPTSNEESISRALLVGMNTSSSLHARSTMSGHHARPSSSPETHKGEKRGGRGHRREREKGRRERGKG</sequence>
<dbReference type="Proteomes" id="UP000652761">
    <property type="component" value="Unassembled WGS sequence"/>
</dbReference>
<evidence type="ECO:0000313" key="3">
    <source>
        <dbReference type="Proteomes" id="UP000652761"/>
    </source>
</evidence>
<dbReference type="AlphaFoldDB" id="A0A843TGQ1"/>
<comment type="caution">
    <text evidence="2">The sequence shown here is derived from an EMBL/GenBank/DDBJ whole genome shotgun (WGS) entry which is preliminary data.</text>
</comment>
<keyword evidence="3" id="KW-1185">Reference proteome</keyword>
<evidence type="ECO:0000256" key="1">
    <source>
        <dbReference type="SAM" id="MobiDB-lite"/>
    </source>
</evidence>
<feature type="compositionally biased region" description="Basic and acidic residues" evidence="1">
    <location>
        <begin position="137"/>
        <end position="153"/>
    </location>
</feature>
<feature type="compositionally biased region" description="Basic and acidic residues" evidence="1">
    <location>
        <begin position="76"/>
        <end position="91"/>
    </location>
</feature>
<accession>A0A843TGQ1</accession>
<reference evidence="2" key="1">
    <citation type="submission" date="2017-07" db="EMBL/GenBank/DDBJ databases">
        <title>Taro Niue Genome Assembly and Annotation.</title>
        <authorList>
            <person name="Atibalentja N."/>
            <person name="Keating K."/>
            <person name="Fields C.J."/>
        </authorList>
    </citation>
    <scope>NUCLEOTIDE SEQUENCE</scope>
    <source>
        <strain evidence="2">Niue_2</strain>
        <tissue evidence="2">Leaf</tissue>
    </source>
</reference>
<protein>
    <submittedName>
        <fullName evidence="2">Uncharacterized protein</fullName>
    </submittedName>
</protein>
<feature type="compositionally biased region" description="Low complexity" evidence="1">
    <location>
        <begin position="115"/>
        <end position="125"/>
    </location>
</feature>
<name>A0A843TGQ1_COLES</name>
<evidence type="ECO:0000313" key="2">
    <source>
        <dbReference type="EMBL" id="MQL68764.1"/>
    </source>
</evidence>
<proteinExistence type="predicted"/>
<gene>
    <name evidence="2" type="ORF">Taro_001075</name>
</gene>
<feature type="region of interest" description="Disordered" evidence="1">
    <location>
        <begin position="1"/>
        <end position="289"/>
    </location>
</feature>
<feature type="compositionally biased region" description="Basic and acidic residues" evidence="1">
    <location>
        <begin position="263"/>
        <end position="289"/>
    </location>
</feature>
<feature type="compositionally biased region" description="Polar residues" evidence="1">
    <location>
        <begin position="239"/>
        <end position="262"/>
    </location>
</feature>
<feature type="compositionally biased region" description="Polar residues" evidence="1">
    <location>
        <begin position="25"/>
        <end position="44"/>
    </location>
</feature>
<dbReference type="EMBL" id="NMUH01000021">
    <property type="protein sequence ID" value="MQL68764.1"/>
    <property type="molecule type" value="Genomic_DNA"/>
</dbReference>